<gene>
    <name evidence="9" type="ORF">ACFLIM_18085</name>
</gene>
<evidence type="ECO:0000256" key="4">
    <source>
        <dbReference type="ARBA" id="ARBA00022729"/>
    </source>
</evidence>
<keyword evidence="10" id="KW-1185">Reference proteome</keyword>
<dbReference type="PANTHER" id="PTHR33938:SF8">
    <property type="entry name" value="CARBOXYLIC ESTER HYDROLASE"/>
    <property type="match status" value="1"/>
</dbReference>
<keyword evidence="3" id="KW-0479">Metal-binding</keyword>
<evidence type="ECO:0000256" key="1">
    <source>
        <dbReference type="ARBA" id="ARBA00006249"/>
    </source>
</evidence>
<reference evidence="9 10" key="1">
    <citation type="submission" date="2024-10" db="EMBL/GenBank/DDBJ databases">
        <authorList>
            <person name="Topkara A.R."/>
            <person name="Saygin H."/>
        </authorList>
    </citation>
    <scope>NUCLEOTIDE SEQUENCE [LARGE SCALE GENOMIC DNA]</scope>
    <source>
        <strain evidence="9 10">M3C6</strain>
    </source>
</reference>
<keyword evidence="7" id="KW-1015">Disulfide bond</keyword>
<keyword evidence="5 9" id="KW-0378">Hydrolase</keyword>
<feature type="chain" id="PRO_5045459309" evidence="8">
    <location>
        <begin position="26"/>
        <end position="534"/>
    </location>
</feature>
<dbReference type="RefSeq" id="WP_393166775.1">
    <property type="nucleotide sequence ID" value="NZ_JBICRM010000009.1"/>
</dbReference>
<dbReference type="PANTHER" id="PTHR33938">
    <property type="entry name" value="FERULOYL ESTERASE B-RELATED"/>
    <property type="match status" value="1"/>
</dbReference>
<keyword evidence="2" id="KW-0719">Serine esterase</keyword>
<dbReference type="InterPro" id="IPR029058">
    <property type="entry name" value="AB_hydrolase_fold"/>
</dbReference>
<dbReference type="Pfam" id="PF07519">
    <property type="entry name" value="Tannase"/>
    <property type="match status" value="1"/>
</dbReference>
<evidence type="ECO:0000256" key="2">
    <source>
        <dbReference type="ARBA" id="ARBA00022487"/>
    </source>
</evidence>
<dbReference type="InterPro" id="IPR011118">
    <property type="entry name" value="Tannase/feruloyl_esterase"/>
</dbReference>
<evidence type="ECO:0000313" key="9">
    <source>
        <dbReference type="EMBL" id="MFG1705102.1"/>
    </source>
</evidence>
<dbReference type="GO" id="GO:0016787">
    <property type="term" value="F:hydrolase activity"/>
    <property type="evidence" value="ECO:0007669"/>
    <property type="project" value="UniProtKB-KW"/>
</dbReference>
<keyword evidence="4 8" id="KW-0732">Signal</keyword>
<protein>
    <submittedName>
        <fullName evidence="9">Tannase/feruloyl esterase family alpha/beta hydrolase</fullName>
    </submittedName>
</protein>
<evidence type="ECO:0000256" key="3">
    <source>
        <dbReference type="ARBA" id="ARBA00022723"/>
    </source>
</evidence>
<evidence type="ECO:0000256" key="5">
    <source>
        <dbReference type="ARBA" id="ARBA00022801"/>
    </source>
</evidence>
<dbReference type="SUPFAM" id="SSF53474">
    <property type="entry name" value="alpha/beta-Hydrolases"/>
    <property type="match status" value="1"/>
</dbReference>
<organism evidence="9 10">
    <name type="scientific">Nonomuraea marmarensis</name>
    <dbReference type="NCBI Taxonomy" id="3351344"/>
    <lineage>
        <taxon>Bacteria</taxon>
        <taxon>Bacillati</taxon>
        <taxon>Actinomycetota</taxon>
        <taxon>Actinomycetes</taxon>
        <taxon>Streptosporangiales</taxon>
        <taxon>Streptosporangiaceae</taxon>
        <taxon>Nonomuraea</taxon>
    </lineage>
</organism>
<evidence type="ECO:0000256" key="8">
    <source>
        <dbReference type="SAM" id="SignalP"/>
    </source>
</evidence>
<comment type="caution">
    <text evidence="9">The sequence shown here is derived from an EMBL/GenBank/DDBJ whole genome shotgun (WGS) entry which is preliminary data.</text>
</comment>
<keyword evidence="6" id="KW-0106">Calcium</keyword>
<dbReference type="EMBL" id="JBICRM010000009">
    <property type="protein sequence ID" value="MFG1705102.1"/>
    <property type="molecule type" value="Genomic_DNA"/>
</dbReference>
<evidence type="ECO:0000313" key="10">
    <source>
        <dbReference type="Proteomes" id="UP001603978"/>
    </source>
</evidence>
<accession>A0ABW7ACM7</accession>
<dbReference type="Proteomes" id="UP001603978">
    <property type="component" value="Unassembled WGS sequence"/>
</dbReference>
<feature type="signal peptide" evidence="8">
    <location>
        <begin position="1"/>
        <end position="25"/>
    </location>
</feature>
<evidence type="ECO:0000256" key="6">
    <source>
        <dbReference type="ARBA" id="ARBA00022837"/>
    </source>
</evidence>
<name>A0ABW7ACM7_9ACTN</name>
<comment type="similarity">
    <text evidence="1">Belongs to the tannase family.</text>
</comment>
<sequence>MKRLIMLIAAVVPLSAALAPTAAGAATHHSGNNAATVCATIPVSAPSGAKVESVTAAAHAGGTVTFPDAPPLPTPAPITDVPAWCDVTVTLTHPGVNDHVKVKISLPQDRRKWTGRFQATGGSAYLAGDFGGAPLVTAVKAGYVAAATDAGIGQSPIDVSGWALTADGKVNTPLLKNFASRSLHDMAVVGKEVALKFYGSPVRYAYWNGCSTGGRQGFAEAQDYPHDFQGILAPAPATSWDRFAVATLWPQVVFNEEKTYPTQCELEAFNTAAVKACDTLDRVKDGVIDNPQDCRWDARRLIGTKVLCDGKEITISAAVADVVNKIWAGPVSPDGKKLWYGPNRGASFSYLAKVGAPFFVADSWVKYFVKKDPQFDTTKLTYQQFAQIFRQSQQDFNGIIGTDDPNLSAFRKAGGKLLSWHGQADHLIPTQGSVDYRERVNRLMGGDKKVDDFYRLFLLPGVAHCSGGPGPQPTDDLGALVEWVEKGQAPATLAAATTANGKTITRNVCRYPQVARYTGHGDPAMASSYRCATV</sequence>
<evidence type="ECO:0000256" key="7">
    <source>
        <dbReference type="ARBA" id="ARBA00023157"/>
    </source>
</evidence>
<proteinExistence type="inferred from homology"/>